<dbReference type="InterPro" id="IPR052897">
    <property type="entry name" value="Sec-Metab_Biosynth_Hydrolase"/>
</dbReference>
<reference evidence="2" key="1">
    <citation type="journal article" date="2023" name="Mol. Phylogenet. Evol.">
        <title>Genome-scale phylogeny and comparative genomics of the fungal order Sordariales.</title>
        <authorList>
            <person name="Hensen N."/>
            <person name="Bonometti L."/>
            <person name="Westerberg I."/>
            <person name="Brannstrom I.O."/>
            <person name="Guillou S."/>
            <person name="Cros-Aarteil S."/>
            <person name="Calhoun S."/>
            <person name="Haridas S."/>
            <person name="Kuo A."/>
            <person name="Mondo S."/>
            <person name="Pangilinan J."/>
            <person name="Riley R."/>
            <person name="LaButti K."/>
            <person name="Andreopoulos B."/>
            <person name="Lipzen A."/>
            <person name="Chen C."/>
            <person name="Yan M."/>
            <person name="Daum C."/>
            <person name="Ng V."/>
            <person name="Clum A."/>
            <person name="Steindorff A."/>
            <person name="Ohm R.A."/>
            <person name="Martin F."/>
            <person name="Silar P."/>
            <person name="Natvig D.O."/>
            <person name="Lalanne C."/>
            <person name="Gautier V."/>
            <person name="Ament-Velasquez S.L."/>
            <person name="Kruys A."/>
            <person name="Hutchinson M.I."/>
            <person name="Powell A.J."/>
            <person name="Barry K."/>
            <person name="Miller A.N."/>
            <person name="Grigoriev I.V."/>
            <person name="Debuchy R."/>
            <person name="Gladieux P."/>
            <person name="Hiltunen Thoren M."/>
            <person name="Johannesson H."/>
        </authorList>
    </citation>
    <scope>NUCLEOTIDE SEQUENCE</scope>
    <source>
        <strain evidence="2">CBS 532.94</strain>
    </source>
</reference>
<dbReference type="SUPFAM" id="SSF53474">
    <property type="entry name" value="alpha/beta-Hydrolases"/>
    <property type="match status" value="1"/>
</dbReference>
<comment type="caution">
    <text evidence="2">The sequence shown here is derived from an EMBL/GenBank/DDBJ whole genome shotgun (WGS) entry which is preliminary data.</text>
</comment>
<dbReference type="Pfam" id="PF12697">
    <property type="entry name" value="Abhydrolase_6"/>
    <property type="match status" value="1"/>
</dbReference>
<evidence type="ECO:0000313" key="2">
    <source>
        <dbReference type="EMBL" id="KAK4232694.1"/>
    </source>
</evidence>
<dbReference type="PANTHER" id="PTHR37017:SF8">
    <property type="entry name" value="AB HYDROLASE-1 DOMAIN-CONTAINING PROTEIN"/>
    <property type="match status" value="1"/>
</dbReference>
<reference evidence="2" key="2">
    <citation type="submission" date="2023-05" db="EMBL/GenBank/DDBJ databases">
        <authorList>
            <consortium name="Lawrence Berkeley National Laboratory"/>
            <person name="Steindorff A."/>
            <person name="Hensen N."/>
            <person name="Bonometti L."/>
            <person name="Westerberg I."/>
            <person name="Brannstrom I.O."/>
            <person name="Guillou S."/>
            <person name="Cros-Aarteil S."/>
            <person name="Calhoun S."/>
            <person name="Haridas S."/>
            <person name="Kuo A."/>
            <person name="Mondo S."/>
            <person name="Pangilinan J."/>
            <person name="Riley R."/>
            <person name="Labutti K."/>
            <person name="Andreopoulos B."/>
            <person name="Lipzen A."/>
            <person name="Chen C."/>
            <person name="Yanf M."/>
            <person name="Daum C."/>
            <person name="Ng V."/>
            <person name="Clum A."/>
            <person name="Ohm R."/>
            <person name="Martin F."/>
            <person name="Silar P."/>
            <person name="Natvig D."/>
            <person name="Lalanne C."/>
            <person name="Gautier V."/>
            <person name="Ament-Velasquez S.L."/>
            <person name="Kruys A."/>
            <person name="Hutchinson M.I."/>
            <person name="Powell A.J."/>
            <person name="Barry K."/>
            <person name="Miller A.N."/>
            <person name="Grigoriev I.V."/>
            <person name="Debuchy R."/>
            <person name="Gladieux P."/>
            <person name="Thoren M.H."/>
            <person name="Johannesson H."/>
        </authorList>
    </citation>
    <scope>NUCLEOTIDE SEQUENCE</scope>
    <source>
        <strain evidence="2">CBS 532.94</strain>
    </source>
</reference>
<dbReference type="AlphaFoldDB" id="A0AAN7BZV5"/>
<sequence length="255" mass="27177">MSLPTIVLVPGAWHSPQHYTPLIDALKAQKYEVVSERLPSVGSSTPLDQSVAKDSAFIKNALLLPVINGGKDVLLLMHSYGGCPGADAAKDLSKAERQAAGKKGGIVGLVFMCAFVASEGASLKSSLPGGVYDPWVIQNNETGQTTVDNPKNVFYNDVSDAQAQWAISLLLPHAEHALSSPSGPPAWPDAVFNGKRAYIQTENDNTIPFVAQDAMVTYSGVQWDITKLQSGHSPFLSHTKKVADFVAEKAKAYAS</sequence>
<evidence type="ECO:0000313" key="3">
    <source>
        <dbReference type="Proteomes" id="UP001303760"/>
    </source>
</evidence>
<organism evidence="2 3">
    <name type="scientific">Achaetomium macrosporum</name>
    <dbReference type="NCBI Taxonomy" id="79813"/>
    <lineage>
        <taxon>Eukaryota</taxon>
        <taxon>Fungi</taxon>
        <taxon>Dikarya</taxon>
        <taxon>Ascomycota</taxon>
        <taxon>Pezizomycotina</taxon>
        <taxon>Sordariomycetes</taxon>
        <taxon>Sordariomycetidae</taxon>
        <taxon>Sordariales</taxon>
        <taxon>Chaetomiaceae</taxon>
        <taxon>Achaetomium</taxon>
    </lineage>
</organism>
<dbReference type="GO" id="GO:0016787">
    <property type="term" value="F:hydrolase activity"/>
    <property type="evidence" value="ECO:0007669"/>
    <property type="project" value="UniProtKB-KW"/>
</dbReference>
<evidence type="ECO:0000259" key="1">
    <source>
        <dbReference type="Pfam" id="PF12697"/>
    </source>
</evidence>
<dbReference type="EMBL" id="MU861024">
    <property type="protein sequence ID" value="KAK4232694.1"/>
    <property type="molecule type" value="Genomic_DNA"/>
</dbReference>
<name>A0AAN7BZV5_9PEZI</name>
<feature type="domain" description="AB hydrolase-1" evidence="1">
    <location>
        <begin position="6"/>
        <end position="244"/>
    </location>
</feature>
<dbReference type="PANTHER" id="PTHR37017">
    <property type="entry name" value="AB HYDROLASE-1 DOMAIN-CONTAINING PROTEIN-RELATED"/>
    <property type="match status" value="1"/>
</dbReference>
<keyword evidence="3" id="KW-1185">Reference proteome</keyword>
<dbReference type="Proteomes" id="UP001303760">
    <property type="component" value="Unassembled WGS sequence"/>
</dbReference>
<accession>A0AAN7BZV5</accession>
<dbReference type="Gene3D" id="3.40.50.1820">
    <property type="entry name" value="alpha/beta hydrolase"/>
    <property type="match status" value="1"/>
</dbReference>
<dbReference type="InterPro" id="IPR000073">
    <property type="entry name" value="AB_hydrolase_1"/>
</dbReference>
<keyword evidence="2" id="KW-0378">Hydrolase</keyword>
<protein>
    <submittedName>
        <fullName evidence="2">Alpha/beta hydrolase fold-1</fullName>
    </submittedName>
</protein>
<proteinExistence type="predicted"/>
<gene>
    <name evidence="2" type="ORF">C8A03DRAFT_39713</name>
</gene>
<dbReference type="InterPro" id="IPR029058">
    <property type="entry name" value="AB_hydrolase_fold"/>
</dbReference>